<keyword evidence="8" id="KW-0411">Iron-sulfur</keyword>
<dbReference type="InterPro" id="IPR051536">
    <property type="entry name" value="UDG_Type-4/5"/>
</dbReference>
<evidence type="ECO:0000256" key="5">
    <source>
        <dbReference type="ARBA" id="ARBA00022763"/>
    </source>
</evidence>
<dbReference type="SMART" id="SM00986">
    <property type="entry name" value="UDG"/>
    <property type="match status" value="1"/>
</dbReference>
<dbReference type="RefSeq" id="WP_054493509.1">
    <property type="nucleotide sequence ID" value="NZ_BBZA01000182.1"/>
</dbReference>
<dbReference type="PANTHER" id="PTHR33693:SF9">
    <property type="entry name" value="TYPE-4 URACIL-DNA GLYCOSYLASE"/>
    <property type="match status" value="1"/>
</dbReference>
<keyword evidence="4" id="KW-0479">Metal-binding</keyword>
<evidence type="ECO:0000256" key="9">
    <source>
        <dbReference type="ARBA" id="ARBA00023204"/>
    </source>
</evidence>
<evidence type="ECO:0000259" key="10">
    <source>
        <dbReference type="SMART" id="SM00986"/>
    </source>
</evidence>
<dbReference type="AlphaFoldDB" id="A0A0N0RFP4"/>
<dbReference type="InterPro" id="IPR005273">
    <property type="entry name" value="Ura-DNA_glyco_family4"/>
</dbReference>
<name>A0A0N0RFP4_9CHLR</name>
<dbReference type="NCBIfam" id="TIGR00758">
    <property type="entry name" value="UDG_fam4"/>
    <property type="match status" value="1"/>
</dbReference>
<feature type="domain" description="Uracil-DNA glycosylase-like" evidence="10">
    <location>
        <begin position="32"/>
        <end position="192"/>
    </location>
</feature>
<dbReference type="OrthoDB" id="5290748at2"/>
<keyword evidence="7" id="KW-0408">Iron</keyword>
<dbReference type="InterPro" id="IPR005122">
    <property type="entry name" value="Uracil-DNA_glycosylase-like"/>
</dbReference>
<evidence type="ECO:0000313" key="12">
    <source>
        <dbReference type="Proteomes" id="UP000037784"/>
    </source>
</evidence>
<evidence type="ECO:0000256" key="3">
    <source>
        <dbReference type="ARBA" id="ARBA00022485"/>
    </source>
</evidence>
<dbReference type="GO" id="GO:0051539">
    <property type="term" value="F:4 iron, 4 sulfur cluster binding"/>
    <property type="evidence" value="ECO:0007669"/>
    <property type="project" value="UniProtKB-KW"/>
</dbReference>
<dbReference type="STRING" id="872965.SE16_05155"/>
<dbReference type="PANTHER" id="PTHR33693">
    <property type="entry name" value="TYPE-5 URACIL-DNA GLYCOSYLASE"/>
    <property type="match status" value="1"/>
</dbReference>
<dbReference type="SMART" id="SM00987">
    <property type="entry name" value="UreE_C"/>
    <property type="match status" value="1"/>
</dbReference>
<dbReference type="GO" id="GO:0097506">
    <property type="term" value="F:deaminated base DNA N-glycosylase activity"/>
    <property type="evidence" value="ECO:0007669"/>
    <property type="project" value="UniProtKB-ARBA"/>
</dbReference>
<keyword evidence="12" id="KW-1185">Reference proteome</keyword>
<keyword evidence="3" id="KW-0004">4Fe-4S</keyword>
<dbReference type="GO" id="GO:0046872">
    <property type="term" value="F:metal ion binding"/>
    <property type="evidence" value="ECO:0007669"/>
    <property type="project" value="UniProtKB-KW"/>
</dbReference>
<comment type="similarity">
    <text evidence="1">Belongs to the uracil-DNA glycosylase (UDG) superfamily. Type 4 (UDGa) family.</text>
</comment>
<reference evidence="11 12" key="1">
    <citation type="journal article" date="2015" name="Genome Announc.">
        <title>Draft Genome Sequence of a Heterotrophic Facultative Anaerobic Thermophilic Bacterium, Ardenticatena maritima Strain 110ST.</title>
        <authorList>
            <person name="Kawaichi S."/>
            <person name="Yoshida T."/>
            <person name="Sako Y."/>
            <person name="Nakamura R."/>
        </authorList>
    </citation>
    <scope>NUCLEOTIDE SEQUENCE [LARGE SCALE GENOMIC DNA]</scope>
    <source>
        <strain evidence="11 12">110S</strain>
    </source>
</reference>
<sequence length="218" mass="24197">MSEKQAALEALRRETEAALSTLLTPDQTQVVFGEGNPDAPLMLVGEAPGPQEDREGRPFVGKSGQLLERVLTELGLDRSRDVWISNVVKVWPTRRQGRSLRTRPPNAAERQASWPFFEREVRLIRPKALLLLGGTAAKAVLGRSAVRMRDIRGKWLETPFGIPALVTYHPSYILRMQGMRPDEAERLLAEFRADVRAAAERAGLLAPIHTETTDAGAE</sequence>
<dbReference type="Pfam" id="PF03167">
    <property type="entry name" value="UDG"/>
    <property type="match status" value="1"/>
</dbReference>
<dbReference type="Gene3D" id="3.40.470.10">
    <property type="entry name" value="Uracil-DNA glycosylase-like domain"/>
    <property type="match status" value="1"/>
</dbReference>
<dbReference type="GO" id="GO:0016779">
    <property type="term" value="F:nucleotidyltransferase activity"/>
    <property type="evidence" value="ECO:0007669"/>
    <property type="project" value="UniProtKB-KW"/>
</dbReference>
<keyword evidence="11" id="KW-0548">Nucleotidyltransferase</keyword>
<dbReference type="GO" id="GO:0006281">
    <property type="term" value="P:DNA repair"/>
    <property type="evidence" value="ECO:0007669"/>
    <property type="project" value="UniProtKB-KW"/>
</dbReference>
<evidence type="ECO:0000256" key="4">
    <source>
        <dbReference type="ARBA" id="ARBA00022723"/>
    </source>
</evidence>
<evidence type="ECO:0000256" key="2">
    <source>
        <dbReference type="ARBA" id="ARBA00019403"/>
    </source>
</evidence>
<dbReference type="EMBL" id="BBZA01000182">
    <property type="protein sequence ID" value="GAP63708.1"/>
    <property type="molecule type" value="Genomic_DNA"/>
</dbReference>
<comment type="caution">
    <text evidence="11">The sequence shown here is derived from an EMBL/GenBank/DDBJ whole genome shotgun (WGS) entry which is preliminary data.</text>
</comment>
<evidence type="ECO:0000256" key="6">
    <source>
        <dbReference type="ARBA" id="ARBA00022801"/>
    </source>
</evidence>
<gene>
    <name evidence="11" type="primary">dpo</name>
    <name evidence="11" type="ORF">ARMA_2131</name>
</gene>
<dbReference type="CDD" id="cd10030">
    <property type="entry name" value="UDG-F4_TTUDGA_SPO1dp_like"/>
    <property type="match status" value="1"/>
</dbReference>
<proteinExistence type="inferred from homology"/>
<protein>
    <recommendedName>
        <fullName evidence="2">Type-4 uracil-DNA glycosylase</fullName>
    </recommendedName>
</protein>
<evidence type="ECO:0000313" key="11">
    <source>
        <dbReference type="EMBL" id="GAP63708.1"/>
    </source>
</evidence>
<accession>A0A0N0RFP4</accession>
<dbReference type="InterPro" id="IPR036895">
    <property type="entry name" value="Uracil-DNA_glycosylase-like_sf"/>
</dbReference>
<dbReference type="Proteomes" id="UP000037784">
    <property type="component" value="Unassembled WGS sequence"/>
</dbReference>
<reference evidence="12" key="2">
    <citation type="submission" date="2015-08" db="EMBL/GenBank/DDBJ databases">
        <title>Draft Genome Sequence of a Heterotrophic Facultative Anaerobic Bacterium Ardenticatena maritima Strain 110S.</title>
        <authorList>
            <person name="Kawaichi S."/>
            <person name="Yoshida T."/>
            <person name="Sako Y."/>
            <person name="Nakamura R."/>
        </authorList>
    </citation>
    <scope>NUCLEOTIDE SEQUENCE [LARGE SCALE GENOMIC DNA]</scope>
    <source>
        <strain evidence="12">110S</strain>
    </source>
</reference>
<evidence type="ECO:0000256" key="1">
    <source>
        <dbReference type="ARBA" id="ARBA00006521"/>
    </source>
</evidence>
<keyword evidence="11" id="KW-0808">Transferase</keyword>
<keyword evidence="5" id="KW-0227">DNA damage</keyword>
<evidence type="ECO:0000256" key="7">
    <source>
        <dbReference type="ARBA" id="ARBA00023004"/>
    </source>
</evidence>
<dbReference type="InParanoid" id="A0A0N0RFP4"/>
<dbReference type="SUPFAM" id="SSF52141">
    <property type="entry name" value="Uracil-DNA glycosylase-like"/>
    <property type="match status" value="1"/>
</dbReference>
<organism evidence="11 12">
    <name type="scientific">Ardenticatena maritima</name>
    <dbReference type="NCBI Taxonomy" id="872965"/>
    <lineage>
        <taxon>Bacteria</taxon>
        <taxon>Bacillati</taxon>
        <taxon>Chloroflexota</taxon>
        <taxon>Ardenticatenia</taxon>
        <taxon>Ardenticatenales</taxon>
        <taxon>Ardenticatenaceae</taxon>
        <taxon>Ardenticatena</taxon>
    </lineage>
</organism>
<evidence type="ECO:0000256" key="8">
    <source>
        <dbReference type="ARBA" id="ARBA00023014"/>
    </source>
</evidence>
<keyword evidence="9" id="KW-0234">DNA repair</keyword>
<keyword evidence="6" id="KW-0378">Hydrolase</keyword>